<comment type="caution">
    <text evidence="10">The sequence shown here is derived from an EMBL/GenBank/DDBJ whole genome shotgun (WGS) entry which is preliminary data.</text>
</comment>
<dbReference type="InterPro" id="IPR003593">
    <property type="entry name" value="AAA+_ATPase"/>
</dbReference>
<evidence type="ECO:0000259" key="9">
    <source>
        <dbReference type="PROSITE" id="PS00300"/>
    </source>
</evidence>
<dbReference type="InterPro" id="IPR007222">
    <property type="entry name" value="Sig_recog_particle_rcpt_asu_N"/>
</dbReference>
<feature type="region of interest" description="Disordered" evidence="8">
    <location>
        <begin position="160"/>
        <end position="206"/>
    </location>
</feature>
<feature type="compositionally biased region" description="Polar residues" evidence="8">
    <location>
        <begin position="167"/>
        <end position="182"/>
    </location>
</feature>
<sequence length="681" mass="73282">MLASKKFPAAFLQFACQLPDVYAASSGESSSGGHRWSSMLEYACIFTKGGALLWTWSLVSGSGLRGNPVDALIRTCLLEDRSGESSFTYTPPSGSPYSLKWTMHNGLELVFVAVYQKALKLLYVDQLLERMKAEFVIHYDPQVHDYPAFKDSFEKARAELEAAADSPNKSRPSGGQSVQSRKGGNKAAAGGDQIGSKKGKDADGDASIPLKAVADGVVTPVTTTDIDSSGDDDRDAEKQESEEDGAFDVSNIKGRLGKRAGAGPKRGAKKGTSEGADKKKGDVKKPKQKAARKWGKDGDEKTVLDYSQKDNEEAAAEGKLDLSKPLADLTLKSRVDEFDDEEEDDDDEEEDEEAVGTGQQGKADGQAGSSFLSSWVRSIKTSVVGTAALTREDIEPALKDLKRRLMERNVAENIAEKVCESVATGLVGQKLGGFTGISSAVRTAVEGALTRILTPKRSIDILRDIAAAKAKGKPYTIVFVGVNGVGKSTNLAKVAYWLLQKDISVMIAACDTFRSGAVEQLKTHCVRLGVPLYERGYEKDPAKVAFEGQRAAERNKKDVLLVDTAGRMQDNEPLMRALSNLIVVNSPDLVLFVGEALVGNDAVDQLTKFNQRLADLAQDAATAHTIDGILLTKFDTIDDKVGAALSMVYTSGAPIMFVGCGQTYVDLKRLNIKSVVRSLLK</sequence>
<protein>
    <submittedName>
        <fullName evidence="10">G2856 protein</fullName>
    </submittedName>
</protein>
<feature type="domain" description="SRP54-type proteins GTP-binding" evidence="9">
    <location>
        <begin position="654"/>
        <end position="667"/>
    </location>
</feature>
<dbReference type="SUPFAM" id="SSF52540">
    <property type="entry name" value="P-loop containing nucleoside triphosphate hydrolases"/>
    <property type="match status" value="1"/>
</dbReference>
<keyword evidence="4" id="KW-0256">Endoplasmic reticulum</keyword>
<feature type="compositionally biased region" description="Acidic residues" evidence="8">
    <location>
        <begin position="337"/>
        <end position="354"/>
    </location>
</feature>
<dbReference type="InterPro" id="IPR013822">
    <property type="entry name" value="Signal_recog_particl_SRP54_hlx"/>
</dbReference>
<feature type="compositionally biased region" description="Basic and acidic residues" evidence="8">
    <location>
        <begin position="294"/>
        <end position="322"/>
    </location>
</feature>
<dbReference type="Gene3D" id="3.30.450.60">
    <property type="match status" value="1"/>
</dbReference>
<dbReference type="SMART" id="SM00382">
    <property type="entry name" value="AAA"/>
    <property type="match status" value="1"/>
</dbReference>
<keyword evidence="11" id="KW-1185">Reference proteome</keyword>
<comment type="similarity">
    <text evidence="2">Belongs to the GTP-binding SRP family.</text>
</comment>
<dbReference type="CDD" id="cd14826">
    <property type="entry name" value="SR_alpha_SRX"/>
    <property type="match status" value="1"/>
</dbReference>
<dbReference type="Gene3D" id="1.20.120.140">
    <property type="entry name" value="Signal recognition particle SRP54, nucleotide-binding domain"/>
    <property type="match status" value="1"/>
</dbReference>
<evidence type="ECO:0000256" key="4">
    <source>
        <dbReference type="ARBA" id="ARBA00022824"/>
    </source>
</evidence>
<comment type="subcellular location">
    <subcellularLocation>
        <location evidence="1">Endoplasmic reticulum membrane</location>
        <topology evidence="1">Peripheral membrane protein</topology>
        <orientation evidence="1">Cytoplasmic side</orientation>
    </subcellularLocation>
</comment>
<dbReference type="Gene3D" id="3.40.50.300">
    <property type="entry name" value="P-loop containing nucleotide triphosphate hydrolases"/>
    <property type="match status" value="1"/>
</dbReference>
<evidence type="ECO:0000256" key="1">
    <source>
        <dbReference type="ARBA" id="ARBA00004397"/>
    </source>
</evidence>
<keyword evidence="3" id="KW-0547">Nucleotide-binding</keyword>
<dbReference type="Pfam" id="PF02881">
    <property type="entry name" value="SRP54_N"/>
    <property type="match status" value="1"/>
</dbReference>
<dbReference type="SMART" id="SM00963">
    <property type="entry name" value="SRP54_N"/>
    <property type="match status" value="1"/>
</dbReference>
<accession>A0ABP1FLE8</accession>
<dbReference type="PANTHER" id="PTHR43134">
    <property type="entry name" value="SIGNAL RECOGNITION PARTICLE RECEPTOR SUBUNIT ALPHA"/>
    <property type="match status" value="1"/>
</dbReference>
<keyword evidence="6" id="KW-0472">Membrane</keyword>
<evidence type="ECO:0000256" key="7">
    <source>
        <dbReference type="ARBA" id="ARBA00023170"/>
    </source>
</evidence>
<evidence type="ECO:0000256" key="8">
    <source>
        <dbReference type="SAM" id="MobiDB-lite"/>
    </source>
</evidence>
<dbReference type="PROSITE" id="PS00300">
    <property type="entry name" value="SRP54"/>
    <property type="match status" value="1"/>
</dbReference>
<feature type="compositionally biased region" description="Basic and acidic residues" evidence="8">
    <location>
        <begin position="271"/>
        <end position="285"/>
    </location>
</feature>
<dbReference type="SUPFAM" id="SSF64356">
    <property type="entry name" value="SNARE-like"/>
    <property type="match status" value="1"/>
</dbReference>
<dbReference type="SUPFAM" id="SSF47364">
    <property type="entry name" value="Domain of the SRP/SRP receptor G-proteins"/>
    <property type="match status" value="1"/>
</dbReference>
<evidence type="ECO:0000256" key="3">
    <source>
        <dbReference type="ARBA" id="ARBA00022741"/>
    </source>
</evidence>
<evidence type="ECO:0000313" key="10">
    <source>
        <dbReference type="EMBL" id="CAL5220786.1"/>
    </source>
</evidence>
<keyword evidence="7" id="KW-0675">Receptor</keyword>
<dbReference type="InterPro" id="IPR000897">
    <property type="entry name" value="SRP54_GTPase_dom"/>
</dbReference>
<name>A0ABP1FLE8_9CHLO</name>
<dbReference type="InterPro" id="IPR036225">
    <property type="entry name" value="SRP/SRP_N"/>
</dbReference>
<dbReference type="CDD" id="cd17876">
    <property type="entry name" value="SRalpha_C"/>
    <property type="match status" value="1"/>
</dbReference>
<dbReference type="InterPro" id="IPR027417">
    <property type="entry name" value="P-loop_NTPase"/>
</dbReference>
<dbReference type="InterPro" id="IPR042101">
    <property type="entry name" value="SRP54_N_sf"/>
</dbReference>
<organism evidence="10 11">
    <name type="scientific">Coccomyxa viridis</name>
    <dbReference type="NCBI Taxonomy" id="1274662"/>
    <lineage>
        <taxon>Eukaryota</taxon>
        <taxon>Viridiplantae</taxon>
        <taxon>Chlorophyta</taxon>
        <taxon>core chlorophytes</taxon>
        <taxon>Trebouxiophyceae</taxon>
        <taxon>Trebouxiophyceae incertae sedis</taxon>
        <taxon>Coccomyxaceae</taxon>
        <taxon>Coccomyxa</taxon>
    </lineage>
</organism>
<evidence type="ECO:0000256" key="5">
    <source>
        <dbReference type="ARBA" id="ARBA00023134"/>
    </source>
</evidence>
<gene>
    <name evidence="10" type="primary">g2856</name>
    <name evidence="10" type="ORF">VP750_LOCUS2445</name>
</gene>
<proteinExistence type="inferred from homology"/>
<feature type="compositionally biased region" description="Acidic residues" evidence="8">
    <location>
        <begin position="228"/>
        <end position="246"/>
    </location>
</feature>
<dbReference type="PANTHER" id="PTHR43134:SF1">
    <property type="entry name" value="SIGNAL RECOGNITION PARTICLE RECEPTOR SUBUNIT ALPHA"/>
    <property type="match status" value="1"/>
</dbReference>
<reference evidence="10 11" key="1">
    <citation type="submission" date="2024-06" db="EMBL/GenBank/DDBJ databases">
        <authorList>
            <person name="Kraege A."/>
            <person name="Thomma B."/>
        </authorList>
    </citation>
    <scope>NUCLEOTIDE SEQUENCE [LARGE SCALE GENOMIC DNA]</scope>
</reference>
<dbReference type="InterPro" id="IPR011012">
    <property type="entry name" value="Longin-like_dom_sf"/>
</dbReference>
<dbReference type="Proteomes" id="UP001497392">
    <property type="component" value="Unassembled WGS sequence"/>
</dbReference>
<dbReference type="SMART" id="SM00962">
    <property type="entry name" value="SRP54"/>
    <property type="match status" value="1"/>
</dbReference>
<keyword evidence="5" id="KW-0342">GTP-binding</keyword>
<dbReference type="Pfam" id="PF04086">
    <property type="entry name" value="SRP-alpha_N"/>
    <property type="match status" value="1"/>
</dbReference>
<dbReference type="EMBL" id="CAXHTA020000004">
    <property type="protein sequence ID" value="CAL5220786.1"/>
    <property type="molecule type" value="Genomic_DNA"/>
</dbReference>
<feature type="region of interest" description="Disordered" evidence="8">
    <location>
        <begin position="219"/>
        <end position="368"/>
    </location>
</feature>
<evidence type="ECO:0000313" key="11">
    <source>
        <dbReference type="Proteomes" id="UP001497392"/>
    </source>
</evidence>
<evidence type="ECO:0000256" key="6">
    <source>
        <dbReference type="ARBA" id="ARBA00023136"/>
    </source>
</evidence>
<dbReference type="Pfam" id="PF00448">
    <property type="entry name" value="SRP54"/>
    <property type="match status" value="1"/>
</dbReference>
<evidence type="ECO:0000256" key="2">
    <source>
        <dbReference type="ARBA" id="ARBA00008531"/>
    </source>
</evidence>